<dbReference type="Gene3D" id="2.40.10.350">
    <property type="entry name" value="Rod shape-determining protein MreC, domain 2"/>
    <property type="match status" value="1"/>
</dbReference>
<dbReference type="EMBL" id="PZEV01000025">
    <property type="protein sequence ID" value="PTI50652.1"/>
    <property type="molecule type" value="Genomic_DNA"/>
</dbReference>
<evidence type="ECO:0000256" key="2">
    <source>
        <dbReference type="ARBA" id="ARBA00013855"/>
    </source>
</evidence>
<evidence type="ECO:0000256" key="3">
    <source>
        <dbReference type="ARBA" id="ARBA00022960"/>
    </source>
</evidence>
<comment type="function">
    <text evidence="5">Involved in formation and maintenance of cell shape.</text>
</comment>
<feature type="domain" description="Rod shape-determining protein MreC beta-barrel core" evidence="7">
    <location>
        <begin position="114"/>
        <end position="265"/>
    </location>
</feature>
<dbReference type="STRING" id="1194526.A284_05500"/>
<dbReference type="RefSeq" id="WP_107532573.1">
    <property type="nucleotide sequence ID" value="NZ_PZEV01000025.1"/>
</dbReference>
<name>A0A2T4PZL8_STAWA</name>
<dbReference type="NCBIfam" id="TIGR00219">
    <property type="entry name" value="mreC"/>
    <property type="match status" value="1"/>
</dbReference>
<dbReference type="Pfam" id="PF04085">
    <property type="entry name" value="MreC"/>
    <property type="match status" value="1"/>
</dbReference>
<evidence type="ECO:0000259" key="7">
    <source>
        <dbReference type="Pfam" id="PF04085"/>
    </source>
</evidence>
<evidence type="ECO:0000256" key="5">
    <source>
        <dbReference type="PIRNR" id="PIRNR038471"/>
    </source>
</evidence>
<dbReference type="Proteomes" id="UP000240717">
    <property type="component" value="Unassembled WGS sequence"/>
</dbReference>
<evidence type="ECO:0000256" key="6">
    <source>
        <dbReference type="SAM" id="Coils"/>
    </source>
</evidence>
<dbReference type="GO" id="GO:0005886">
    <property type="term" value="C:plasma membrane"/>
    <property type="evidence" value="ECO:0007669"/>
    <property type="project" value="TreeGrafter"/>
</dbReference>
<dbReference type="AlphaFoldDB" id="A0A2T4PZL8"/>
<dbReference type="PIRSF" id="PIRSF038471">
    <property type="entry name" value="MreC"/>
    <property type="match status" value="1"/>
</dbReference>
<comment type="similarity">
    <text evidence="1 5">Belongs to the MreC family.</text>
</comment>
<dbReference type="Gene3D" id="2.40.10.340">
    <property type="entry name" value="Rod shape-determining protein MreC, domain 1"/>
    <property type="match status" value="1"/>
</dbReference>
<dbReference type="GO" id="GO:0008360">
    <property type="term" value="P:regulation of cell shape"/>
    <property type="evidence" value="ECO:0007669"/>
    <property type="project" value="UniProtKB-KW"/>
</dbReference>
<dbReference type="InterPro" id="IPR007221">
    <property type="entry name" value="MreC"/>
</dbReference>
<sequence>MLKFFKNNKLIVVLCAIIVFIALIGLSIRSQTQSPPEQYVGDSVSFGQRVMSYPVNFVTGAIGNIFNMGESKETKNKVKQLEAKNQRLEAENKKFKKELDMKDISKYDPISTTVIARNPDQWMNTIVIDKGSKAGIKNNMAVMTSEGLIGRTTKVNQFSSQVDLISTNTRAGKLSVNIQHKSKNVFGLIDHYDAKNEELVISDINNKDSISKGDKVVTSGLADQLPSSLYIGEVTSVENDQYGLAKEVRVKTGADLSDLNHVYVAKRDASSLPKDESGDN</sequence>
<accession>A0A2T4PZL8</accession>
<dbReference type="PANTHER" id="PTHR34138:SF1">
    <property type="entry name" value="CELL SHAPE-DETERMINING PROTEIN MREC"/>
    <property type="match status" value="1"/>
</dbReference>
<protein>
    <recommendedName>
        <fullName evidence="2 5">Cell shape-determining protein MreC</fullName>
    </recommendedName>
    <alternativeName>
        <fullName evidence="4 5">Cell shape protein MreC</fullName>
    </alternativeName>
</protein>
<dbReference type="InterPro" id="IPR055342">
    <property type="entry name" value="MreC_beta-barrel_core"/>
</dbReference>
<organism evidence="8 9">
    <name type="scientific">Staphylococcus warneri</name>
    <dbReference type="NCBI Taxonomy" id="1292"/>
    <lineage>
        <taxon>Bacteria</taxon>
        <taxon>Bacillati</taxon>
        <taxon>Bacillota</taxon>
        <taxon>Bacilli</taxon>
        <taxon>Bacillales</taxon>
        <taxon>Staphylococcaceae</taxon>
        <taxon>Staphylococcus</taxon>
    </lineage>
</organism>
<evidence type="ECO:0000313" key="8">
    <source>
        <dbReference type="EMBL" id="PTI50652.1"/>
    </source>
</evidence>
<reference evidence="8 9" key="1">
    <citation type="journal article" date="2016" name="Front. Microbiol.">
        <title>Comprehensive Phylogenetic Analysis of Bovine Non-aureus Staphylococci Species Based on Whole-Genome Sequencing.</title>
        <authorList>
            <person name="Naushad S."/>
            <person name="Barkema H.W."/>
            <person name="Luby C."/>
            <person name="Condas L.A."/>
            <person name="Nobrega D.B."/>
            <person name="Carson D.A."/>
            <person name="De Buck J."/>
        </authorList>
    </citation>
    <scope>NUCLEOTIDE SEQUENCE [LARGE SCALE GENOMIC DNA]</scope>
    <source>
        <strain evidence="8 9">SNUC 2993</strain>
    </source>
</reference>
<feature type="coiled-coil region" evidence="6">
    <location>
        <begin position="71"/>
        <end position="105"/>
    </location>
</feature>
<gene>
    <name evidence="8" type="ORF">BU085_08225</name>
</gene>
<evidence type="ECO:0000256" key="1">
    <source>
        <dbReference type="ARBA" id="ARBA00009369"/>
    </source>
</evidence>
<evidence type="ECO:0000256" key="4">
    <source>
        <dbReference type="ARBA" id="ARBA00032089"/>
    </source>
</evidence>
<proteinExistence type="inferred from homology"/>
<keyword evidence="6" id="KW-0175">Coiled coil</keyword>
<comment type="caution">
    <text evidence="8">The sequence shown here is derived from an EMBL/GenBank/DDBJ whole genome shotgun (WGS) entry which is preliminary data.</text>
</comment>
<dbReference type="PANTHER" id="PTHR34138">
    <property type="entry name" value="CELL SHAPE-DETERMINING PROTEIN MREC"/>
    <property type="match status" value="1"/>
</dbReference>
<dbReference type="InterPro" id="IPR042175">
    <property type="entry name" value="Cell/Rod_MreC_2"/>
</dbReference>
<dbReference type="InterPro" id="IPR042177">
    <property type="entry name" value="Cell/Rod_1"/>
</dbReference>
<keyword evidence="3 5" id="KW-0133">Cell shape</keyword>
<evidence type="ECO:0000313" key="9">
    <source>
        <dbReference type="Proteomes" id="UP000240717"/>
    </source>
</evidence>